<keyword evidence="6" id="KW-0812">Transmembrane</keyword>
<dbReference type="InterPro" id="IPR018967">
    <property type="entry name" value="FeS-contain_CDGSH-typ"/>
</dbReference>
<dbReference type="InterPro" id="IPR042216">
    <property type="entry name" value="MitoNEET_CISD"/>
</dbReference>
<proteinExistence type="inferred from homology"/>
<dbReference type="FunFam" id="3.40.5.90:FF:000001">
    <property type="entry name" value="CDGSH iron-sulfur domain-containing protein 1"/>
    <property type="match status" value="1"/>
</dbReference>
<feature type="domain" description="Iron-binding zinc finger CDGSH type" evidence="7">
    <location>
        <begin position="79"/>
        <end position="117"/>
    </location>
</feature>
<keyword evidence="3 6" id="KW-0479">Metal-binding</keyword>
<dbReference type="GO" id="GO:0010506">
    <property type="term" value="P:regulation of autophagy"/>
    <property type="evidence" value="ECO:0007669"/>
    <property type="project" value="UniProtKB-UniRule"/>
</dbReference>
<dbReference type="PANTHER" id="PTHR13680:SF5">
    <property type="entry name" value="CDGSH IRON-SULFUR DOMAIN-CONTAINING PROTEIN 1"/>
    <property type="match status" value="1"/>
</dbReference>
<comment type="similarity">
    <text evidence="1 6">Belongs to the CISD protein family. CISD2 subfamily.</text>
</comment>
<dbReference type="WBParaSite" id="PgR020_g032_t01">
    <property type="protein sequence ID" value="PgR020_g032_t01"/>
    <property type="gene ID" value="PgR020_g032"/>
</dbReference>
<keyword evidence="5 6" id="KW-0411">Iron-sulfur</keyword>
<dbReference type="GO" id="GO:0051537">
    <property type="term" value="F:2 iron, 2 sulfur cluster binding"/>
    <property type="evidence" value="ECO:0007669"/>
    <property type="project" value="UniProtKB-UniRule"/>
</dbReference>
<dbReference type="GO" id="GO:0005789">
    <property type="term" value="C:endoplasmic reticulum membrane"/>
    <property type="evidence" value="ECO:0007669"/>
    <property type="project" value="UniProtKB-SubCell"/>
</dbReference>
<evidence type="ECO:0000256" key="6">
    <source>
        <dbReference type="RuleBase" id="RU369084"/>
    </source>
</evidence>
<protein>
    <recommendedName>
        <fullName evidence="6">CDGSH iron-sulfur domain-containing protein 2 homologue</fullName>
    </recommendedName>
</protein>
<evidence type="ECO:0000259" key="7">
    <source>
        <dbReference type="SMART" id="SM00704"/>
    </source>
</evidence>
<evidence type="ECO:0000256" key="5">
    <source>
        <dbReference type="ARBA" id="ARBA00023014"/>
    </source>
</evidence>
<keyword evidence="6" id="KW-0472">Membrane</keyword>
<reference evidence="9" key="1">
    <citation type="submission" date="2022-11" db="UniProtKB">
        <authorList>
            <consortium name="WormBaseParasite"/>
        </authorList>
    </citation>
    <scope>IDENTIFICATION</scope>
</reference>
<organism evidence="8 9">
    <name type="scientific">Parascaris univalens</name>
    <name type="common">Nematode worm</name>
    <dbReference type="NCBI Taxonomy" id="6257"/>
    <lineage>
        <taxon>Eukaryota</taxon>
        <taxon>Metazoa</taxon>
        <taxon>Ecdysozoa</taxon>
        <taxon>Nematoda</taxon>
        <taxon>Chromadorea</taxon>
        <taxon>Rhabditida</taxon>
        <taxon>Spirurina</taxon>
        <taxon>Ascaridomorpha</taxon>
        <taxon>Ascaridoidea</taxon>
        <taxon>Ascarididae</taxon>
        <taxon>Parascaris</taxon>
    </lineage>
</organism>
<keyword evidence="4 6" id="KW-0408">Iron</keyword>
<comment type="cofactor">
    <cofactor evidence="6">
        <name>[2Fe-2S] cluster</name>
        <dbReference type="ChEBI" id="CHEBI:190135"/>
    </cofactor>
    <text evidence="6">Binds 1 [2Fe-2S] cluster.</text>
</comment>
<dbReference type="AlphaFoldDB" id="A0A915AY65"/>
<dbReference type="Gene3D" id="3.40.5.90">
    <property type="entry name" value="CDGSH iron-sulfur domain, mitoNEET-type"/>
    <property type="match status" value="1"/>
</dbReference>
<feature type="transmembrane region" description="Helical" evidence="6">
    <location>
        <begin position="40"/>
        <end position="59"/>
    </location>
</feature>
<accession>A0A915AY65</accession>
<dbReference type="Proteomes" id="UP000887569">
    <property type="component" value="Unplaced"/>
</dbReference>
<dbReference type="GO" id="GO:0046872">
    <property type="term" value="F:metal ion binding"/>
    <property type="evidence" value="ECO:0007669"/>
    <property type="project" value="UniProtKB-UniRule"/>
</dbReference>
<evidence type="ECO:0000256" key="4">
    <source>
        <dbReference type="ARBA" id="ARBA00023004"/>
    </source>
</evidence>
<dbReference type="GO" id="GO:0005741">
    <property type="term" value="C:mitochondrial outer membrane"/>
    <property type="evidence" value="ECO:0007669"/>
    <property type="project" value="TreeGrafter"/>
</dbReference>
<evidence type="ECO:0000256" key="1">
    <source>
        <dbReference type="ARBA" id="ARBA00008624"/>
    </source>
</evidence>
<evidence type="ECO:0000256" key="3">
    <source>
        <dbReference type="ARBA" id="ARBA00022723"/>
    </source>
</evidence>
<dbReference type="Pfam" id="PF09360">
    <property type="entry name" value="zf-CDGSH"/>
    <property type="match status" value="1"/>
</dbReference>
<dbReference type="SMART" id="SM00704">
    <property type="entry name" value="ZnF_CDGSH"/>
    <property type="match status" value="1"/>
</dbReference>
<name>A0A915AY65_PARUN</name>
<comment type="subcellular location">
    <subcellularLocation>
        <location evidence="6">Endoplasmic reticulum membrane</location>
        <topology evidence="6">Single-pass membrane protein</topology>
    </subcellularLocation>
</comment>
<keyword evidence="6" id="KW-0256">Endoplasmic reticulum</keyword>
<evidence type="ECO:0000313" key="9">
    <source>
        <dbReference type="WBParaSite" id="PgR020_g032_t01"/>
    </source>
</evidence>
<sequence length="133" mass="14543">SFRFVGMSKMDYNFSDLFGFSKMAAAQMDCPTSASCHSKAVIYLAGIVAGSVLLGYYIGVQITKRMSRINHDIKLSTDKVVDTVDVEDIGEKKVFCRCWKSSKFPYCDGSHNKHNAATGDNVGPLVITKGSSK</sequence>
<evidence type="ECO:0000256" key="2">
    <source>
        <dbReference type="ARBA" id="ARBA00022714"/>
    </source>
</evidence>
<dbReference type="InterPro" id="IPR045131">
    <property type="entry name" value="CISD1/2"/>
</dbReference>
<dbReference type="PANTHER" id="PTHR13680">
    <property type="entry name" value="CDGSH IRON-SULFUR DOMAIN-CONTAINING PROTEIN 1"/>
    <property type="match status" value="1"/>
</dbReference>
<keyword evidence="6" id="KW-1133">Transmembrane helix</keyword>
<evidence type="ECO:0000313" key="8">
    <source>
        <dbReference type="Proteomes" id="UP000887569"/>
    </source>
</evidence>
<keyword evidence="2 6" id="KW-0001">2Fe-2S</keyword>
<keyword evidence="8" id="KW-1185">Reference proteome</keyword>